<evidence type="ECO:0000313" key="3">
    <source>
        <dbReference type="EMBL" id="SFB69525.1"/>
    </source>
</evidence>
<keyword evidence="1" id="KW-0812">Transmembrane</keyword>
<feature type="transmembrane region" description="Helical" evidence="1">
    <location>
        <begin position="236"/>
        <end position="254"/>
    </location>
</feature>
<reference evidence="4 5" key="1">
    <citation type="submission" date="2016-11" db="EMBL/GenBank/DDBJ databases">
        <authorList>
            <person name="Varghese N."/>
            <person name="Submissions S."/>
        </authorList>
    </citation>
    <scope>NUCLEOTIDE SEQUENCE [LARGE SCALE GENOMIC DNA]</scope>
    <source>
        <strain evidence="4 5">CGMCC 1.12174</strain>
        <strain evidence="3 6">DSM 26351</strain>
    </source>
</reference>
<evidence type="ECO:0000256" key="1">
    <source>
        <dbReference type="SAM" id="Phobius"/>
    </source>
</evidence>
<proteinExistence type="predicted"/>
<dbReference type="EMBL" id="FRAT01000001">
    <property type="protein sequence ID" value="SHK16496.1"/>
    <property type="molecule type" value="Genomic_DNA"/>
</dbReference>
<dbReference type="Proteomes" id="UP000184031">
    <property type="component" value="Unassembled WGS sequence"/>
</dbReference>
<dbReference type="InterPro" id="IPR018677">
    <property type="entry name" value="DUF2157"/>
</dbReference>
<dbReference type="RefSeq" id="WP_072876446.1">
    <property type="nucleotide sequence ID" value="NZ_FOKU01000001.1"/>
</dbReference>
<feature type="transmembrane region" description="Helical" evidence="1">
    <location>
        <begin position="72"/>
        <end position="91"/>
    </location>
</feature>
<feature type="transmembrane region" description="Helical" evidence="1">
    <location>
        <begin position="261"/>
        <end position="282"/>
    </location>
</feature>
<keyword evidence="6" id="KW-1185">Reference proteome</keyword>
<feature type="transmembrane region" description="Helical" evidence="1">
    <location>
        <begin position="103"/>
        <end position="121"/>
    </location>
</feature>
<feature type="transmembrane region" description="Helical" evidence="1">
    <location>
        <begin position="41"/>
        <end position="66"/>
    </location>
</feature>
<dbReference type="OrthoDB" id="327621at2"/>
<organism evidence="4 5">
    <name type="scientific">Flagellimonas taeanensis</name>
    <dbReference type="NCBI Taxonomy" id="1005926"/>
    <lineage>
        <taxon>Bacteria</taxon>
        <taxon>Pseudomonadati</taxon>
        <taxon>Bacteroidota</taxon>
        <taxon>Flavobacteriia</taxon>
        <taxon>Flavobacteriales</taxon>
        <taxon>Flavobacteriaceae</taxon>
        <taxon>Flagellimonas</taxon>
    </lineage>
</organism>
<evidence type="ECO:0000313" key="6">
    <source>
        <dbReference type="Proteomes" id="UP000198940"/>
    </source>
</evidence>
<dbReference type="Pfam" id="PF09925">
    <property type="entry name" value="DUF2157"/>
    <property type="match status" value="1"/>
</dbReference>
<comment type="caution">
    <text evidence="4">The sequence shown here is derived from an EMBL/GenBank/DDBJ whole genome shotgun (WGS) entry which is preliminary data.</text>
</comment>
<dbReference type="Proteomes" id="UP000198940">
    <property type="component" value="Unassembled WGS sequence"/>
</dbReference>
<feature type="transmembrane region" description="Helical" evidence="1">
    <location>
        <begin position="288"/>
        <end position="308"/>
    </location>
</feature>
<dbReference type="STRING" id="1055723.SAMN05216293_0488"/>
<name>A0A1M6Q8L4_9FLAO</name>
<dbReference type="EMBL" id="FOKU01000001">
    <property type="protein sequence ID" value="SFB69525.1"/>
    <property type="molecule type" value="Genomic_DNA"/>
</dbReference>
<gene>
    <name evidence="3" type="ORF">SAMN04487891_101481</name>
    <name evidence="4" type="ORF">SAMN05216293_0488</name>
</gene>
<evidence type="ECO:0000259" key="2">
    <source>
        <dbReference type="Pfam" id="PF09925"/>
    </source>
</evidence>
<keyword evidence="1" id="KW-1133">Transmembrane helix</keyword>
<feature type="domain" description="DUF2157" evidence="2">
    <location>
        <begin position="40"/>
        <end position="150"/>
    </location>
</feature>
<feature type="transmembrane region" description="Helical" evidence="1">
    <location>
        <begin position="151"/>
        <end position="170"/>
    </location>
</feature>
<feature type="transmembrane region" description="Helical" evidence="1">
    <location>
        <begin position="208"/>
        <end position="230"/>
    </location>
</feature>
<sequence>MSKINRDDIQVIAQNSNWSEGGVAKFLEEHVYSNKPSWRKFLSLLLLGLGISFSTAGIVFFFAYNWAQLHRFAKLGLIEGLVVLVFLCLFLIKTSPLFKKTMLVGASVLVGVLWAVFGQVYQTGANAYDFFLVWTLSIAVWTLISNFSPQWVVFIVLINITLILYAEQVAHDWDGALLSLLLFAINSLFLLAFLVLPRFTQKKDYPAWFTSLLALTVVTIGTVGVSGGIFDKSSPSFVLLLLSTIVLFGAGIRYGLKIKSLLYLSIIPFGLIIICCAFLLNISEDAGMLFAIGVFIIASITLLIKTLLGLQKKWNT</sequence>
<feature type="transmembrane region" description="Helical" evidence="1">
    <location>
        <begin position="127"/>
        <end position="144"/>
    </location>
</feature>
<dbReference type="AlphaFoldDB" id="A0A1M6Q8L4"/>
<feature type="transmembrane region" description="Helical" evidence="1">
    <location>
        <begin position="176"/>
        <end position="196"/>
    </location>
</feature>
<keyword evidence="1" id="KW-0472">Membrane</keyword>
<protein>
    <submittedName>
        <fullName evidence="4">Predicted membrane protein</fullName>
    </submittedName>
</protein>
<accession>A0A1M6Q8L4</accession>
<evidence type="ECO:0000313" key="4">
    <source>
        <dbReference type="EMBL" id="SHK16496.1"/>
    </source>
</evidence>
<evidence type="ECO:0000313" key="5">
    <source>
        <dbReference type="Proteomes" id="UP000184031"/>
    </source>
</evidence>